<dbReference type="Gene3D" id="3.40.30.10">
    <property type="entry name" value="Glutaredoxin"/>
    <property type="match status" value="1"/>
</dbReference>
<dbReference type="InterPro" id="IPR036249">
    <property type="entry name" value="Thioredoxin-like_sf"/>
</dbReference>
<keyword evidence="5" id="KW-0676">Redox-active center</keyword>
<keyword evidence="4" id="KW-1015">Disulfide bond</keyword>
<dbReference type="Proteomes" id="UP001178322">
    <property type="component" value="Chromosome"/>
</dbReference>
<dbReference type="AlphaFoldDB" id="A0AAX3WSC7"/>
<dbReference type="InterPro" id="IPR012336">
    <property type="entry name" value="Thioredoxin-like_fold"/>
</dbReference>
<evidence type="ECO:0000256" key="3">
    <source>
        <dbReference type="ARBA" id="ARBA00023002"/>
    </source>
</evidence>
<gene>
    <name evidence="7" type="ORF">QNH24_20655</name>
</gene>
<comment type="similarity">
    <text evidence="1">Belongs to the thioredoxin family. DsbA subfamily.</text>
</comment>
<sequence>MVKKITLVLSISLLIITGFYYCVINPTIEVYSEGDLIKDDYILNSDVGIVNGKEMAENKLIVYSDYNCIACKDFHNMLTENDEITKLIESGFISITYKDLGTSKHNSKNAAKAALAAHDQGAYTSMQEILFSNEDWLKDIDESIFYHYAAQLNLDIDEFDKSFDSKKIDKELKNIKDEFDSLGAIGTPILIYNERIYNGAPKDIENFLTILNADN</sequence>
<protein>
    <submittedName>
        <fullName evidence="7">Thioredoxin domain-containing protein</fullName>
    </submittedName>
</protein>
<keyword evidence="2" id="KW-0732">Signal</keyword>
<dbReference type="PANTHER" id="PTHR13887:SF14">
    <property type="entry name" value="DISULFIDE BOND FORMATION PROTEIN D"/>
    <property type="match status" value="1"/>
</dbReference>
<evidence type="ECO:0000256" key="1">
    <source>
        <dbReference type="ARBA" id="ARBA00005791"/>
    </source>
</evidence>
<keyword evidence="3" id="KW-0560">Oxidoreductase</keyword>
<dbReference type="GO" id="GO:0016491">
    <property type="term" value="F:oxidoreductase activity"/>
    <property type="evidence" value="ECO:0007669"/>
    <property type="project" value="UniProtKB-KW"/>
</dbReference>
<evidence type="ECO:0000259" key="6">
    <source>
        <dbReference type="Pfam" id="PF13462"/>
    </source>
</evidence>
<proteinExistence type="inferred from homology"/>
<reference evidence="7" key="1">
    <citation type="submission" date="2023-05" db="EMBL/GenBank/DDBJ databases">
        <title>Comparative genomics of Bacillaceae isolates and their secondary metabolite potential.</title>
        <authorList>
            <person name="Song L."/>
            <person name="Nielsen L.J."/>
            <person name="Mohite O."/>
            <person name="Xu X."/>
            <person name="Weber T."/>
            <person name="Kovacs A.T."/>
        </authorList>
    </citation>
    <scope>NUCLEOTIDE SEQUENCE</scope>
    <source>
        <strain evidence="7">LY1</strain>
    </source>
</reference>
<evidence type="ECO:0000256" key="4">
    <source>
        <dbReference type="ARBA" id="ARBA00023157"/>
    </source>
</evidence>
<feature type="domain" description="Thioredoxin-like fold" evidence="6">
    <location>
        <begin position="47"/>
        <end position="211"/>
    </location>
</feature>
<evidence type="ECO:0000313" key="8">
    <source>
        <dbReference type="Proteomes" id="UP001178322"/>
    </source>
</evidence>
<name>A0AAX3WSC7_9BACI</name>
<organism evidence="7 8">
    <name type="scientific">Lysinibacillus pakistanensis</name>
    <dbReference type="NCBI Taxonomy" id="759811"/>
    <lineage>
        <taxon>Bacteria</taxon>
        <taxon>Bacillati</taxon>
        <taxon>Bacillota</taxon>
        <taxon>Bacilli</taxon>
        <taxon>Bacillales</taxon>
        <taxon>Bacillaceae</taxon>
        <taxon>Lysinibacillus</taxon>
    </lineage>
</organism>
<dbReference type="RefSeq" id="WP_283869321.1">
    <property type="nucleotide sequence ID" value="NZ_CP126101.1"/>
</dbReference>
<dbReference type="EMBL" id="CP126101">
    <property type="protein sequence ID" value="WHY50676.1"/>
    <property type="molecule type" value="Genomic_DNA"/>
</dbReference>
<evidence type="ECO:0000256" key="2">
    <source>
        <dbReference type="ARBA" id="ARBA00022729"/>
    </source>
</evidence>
<dbReference type="SUPFAM" id="SSF52833">
    <property type="entry name" value="Thioredoxin-like"/>
    <property type="match status" value="1"/>
</dbReference>
<dbReference type="Pfam" id="PF13462">
    <property type="entry name" value="Thioredoxin_4"/>
    <property type="match status" value="1"/>
</dbReference>
<evidence type="ECO:0000313" key="7">
    <source>
        <dbReference type="EMBL" id="WHY50676.1"/>
    </source>
</evidence>
<accession>A0AAX3WSC7</accession>
<dbReference type="PANTHER" id="PTHR13887">
    <property type="entry name" value="GLUTATHIONE S-TRANSFERASE KAPPA"/>
    <property type="match status" value="1"/>
</dbReference>
<evidence type="ECO:0000256" key="5">
    <source>
        <dbReference type="ARBA" id="ARBA00023284"/>
    </source>
</evidence>